<dbReference type="GeneID" id="40233885"/>
<accession>G1D4B2</accession>
<protein>
    <submittedName>
        <fullName evidence="1">Uncharacterized protein</fullName>
    </submittedName>
</protein>
<name>G1D4B2_9CAUD</name>
<organism evidence="1 2">
    <name type="scientific">Mycobacterium phage LittleE</name>
    <dbReference type="NCBI Taxonomy" id="2922212"/>
    <lineage>
        <taxon>Viruses</taxon>
        <taxon>Duplodnaviria</taxon>
        <taxon>Heunggongvirae</taxon>
        <taxon>Uroviricota</taxon>
        <taxon>Caudoviricetes</taxon>
        <taxon>Omegavirus</taxon>
        <taxon>Omegavirus littlee</taxon>
    </lineage>
</organism>
<keyword evidence="2" id="KW-1185">Reference proteome</keyword>
<sequence>MNNAYITGQRVADSRDASKIGTVVETRGGMWNDSAVLVHWDYLGYANWEMPRFIRPSGRQPAPNGCVEPSGNAVLLLHVADGCELFAEVGGETIDIHATTPWDTHVELDNLSRDDIAALIHRLQAIIA</sequence>
<dbReference type="Proteomes" id="UP000008414">
    <property type="component" value="Segment"/>
</dbReference>
<evidence type="ECO:0000313" key="2">
    <source>
        <dbReference type="Proteomes" id="UP000008414"/>
    </source>
</evidence>
<dbReference type="OrthoDB" id="23842at10239"/>
<evidence type="ECO:0000313" key="1">
    <source>
        <dbReference type="EMBL" id="AEK09604.1"/>
    </source>
</evidence>
<dbReference type="RefSeq" id="YP_009637138.1">
    <property type="nucleotide sequence ID" value="NC_042322.1"/>
</dbReference>
<reference evidence="1 2" key="1">
    <citation type="journal article" date="2012" name="J. Virol.">
        <title>Complete Genome Sequences of 138 Mycobacteriophages.</title>
        <authorList>
            <consortium name="the Science Education Alliance Phage Hunters Advancing Genomics and Evolutionary Science Program"/>
            <consortium name="the KwaZulu-Natal Research Institute for Tuberculosis and HIV Mycobacterial Genetics Course Students"/>
            <consortium name="the Phage Hunters Integrating Research and Education Program"/>
            <person name="Hatfull G.F."/>
        </authorList>
    </citation>
    <scope>NUCLEOTIDE SEQUENCE [LARGE SCALE GENOMIC DNA]</scope>
    <source>
        <strain evidence="1">LittleE</strain>
    </source>
</reference>
<dbReference type="EMBL" id="JF937101">
    <property type="protein sequence ID" value="AEK09604.1"/>
    <property type="molecule type" value="Genomic_DNA"/>
</dbReference>
<gene>
    <name evidence="1" type="primary">228</name>
    <name evidence="1" type="ORF">LITTLEE_228</name>
</gene>
<proteinExistence type="predicted"/>